<dbReference type="AlphaFoldDB" id="A0ABD3R538"/>
<proteinExistence type="predicted"/>
<feature type="region of interest" description="Disordered" evidence="1">
    <location>
        <begin position="261"/>
        <end position="290"/>
    </location>
</feature>
<organism evidence="3 4">
    <name type="scientific">Cyclostephanos tholiformis</name>
    <dbReference type="NCBI Taxonomy" id="382380"/>
    <lineage>
        <taxon>Eukaryota</taxon>
        <taxon>Sar</taxon>
        <taxon>Stramenopiles</taxon>
        <taxon>Ochrophyta</taxon>
        <taxon>Bacillariophyta</taxon>
        <taxon>Coscinodiscophyceae</taxon>
        <taxon>Thalassiosirophycidae</taxon>
        <taxon>Stephanodiscales</taxon>
        <taxon>Stephanodiscaceae</taxon>
        <taxon>Cyclostephanos</taxon>
    </lineage>
</organism>
<evidence type="ECO:0000256" key="1">
    <source>
        <dbReference type="SAM" id="MobiDB-lite"/>
    </source>
</evidence>
<evidence type="ECO:0000313" key="4">
    <source>
        <dbReference type="Proteomes" id="UP001530377"/>
    </source>
</evidence>
<sequence length="409" mass="43684">MRIYCFGGGGFALLAILGGCGCVDSFHRPLDPRGRRRLASNPSLTYPMTFVRMRPPSSGAKAWRNDDAEMPPSSMTTATNRRDALRRFRNALISSTSSGVAATLAWHVSSDAARAAAANEDGPPGSQTPQKLKSSAVGAEIFLSGLSIYAMLFVISGRSFPKNDDYSATKARVVMIQPEPYGLDAGRRYYNGVNVRTNDPIPPSDRVRSSCEKGVVDDGCAAAITDFLGEVREISDKGGVGPSDDQRETANAVLTYLDSLSSSSSSSSLSRRPPVHDVGGGGSPPPDDAPVTVAFASYLDGLSRGEIDAPSSTRVVAEYLSSLNEVRGRMVALESSVGRLPDEISSRLENWQRERDEQLAREFVKIEELLIKNVSDGRGGGGMEDRVPSVDMNGNYVPVNGSYGSRGSS</sequence>
<feature type="region of interest" description="Disordered" evidence="1">
    <location>
        <begin position="57"/>
        <end position="77"/>
    </location>
</feature>
<reference evidence="3 4" key="1">
    <citation type="submission" date="2024-10" db="EMBL/GenBank/DDBJ databases">
        <title>Updated reference genomes for cyclostephanoid diatoms.</title>
        <authorList>
            <person name="Roberts W.R."/>
            <person name="Alverson A.J."/>
        </authorList>
    </citation>
    <scope>NUCLEOTIDE SEQUENCE [LARGE SCALE GENOMIC DNA]</scope>
    <source>
        <strain evidence="3 4">AJA228-03</strain>
    </source>
</reference>
<dbReference type="EMBL" id="JALLPB020000588">
    <property type="protein sequence ID" value="KAL3807758.1"/>
    <property type="molecule type" value="Genomic_DNA"/>
</dbReference>
<feature type="region of interest" description="Disordered" evidence="1">
    <location>
        <begin position="377"/>
        <end position="409"/>
    </location>
</feature>
<dbReference type="Pfam" id="PF25193">
    <property type="entry name" value="DPC1"/>
    <property type="match status" value="1"/>
</dbReference>
<feature type="compositionally biased region" description="Low complexity" evidence="1">
    <location>
        <begin position="261"/>
        <end position="270"/>
    </location>
</feature>
<dbReference type="Proteomes" id="UP001530377">
    <property type="component" value="Unassembled WGS sequence"/>
</dbReference>
<keyword evidence="4" id="KW-1185">Reference proteome</keyword>
<dbReference type="PROSITE" id="PS51257">
    <property type="entry name" value="PROKAR_LIPOPROTEIN"/>
    <property type="match status" value="1"/>
</dbReference>
<feature type="domain" description="Diatom pyrenoid component 2" evidence="2">
    <location>
        <begin position="207"/>
        <end position="325"/>
    </location>
</feature>
<accession>A0ABD3R538</accession>
<dbReference type="InterPro" id="IPR057484">
    <property type="entry name" value="DPC1"/>
</dbReference>
<protein>
    <recommendedName>
        <fullName evidence="2">Diatom pyrenoid component 2 domain-containing protein</fullName>
    </recommendedName>
</protein>
<name>A0ABD3R538_9STRA</name>
<comment type="caution">
    <text evidence="3">The sequence shown here is derived from an EMBL/GenBank/DDBJ whole genome shotgun (WGS) entry which is preliminary data.</text>
</comment>
<evidence type="ECO:0000313" key="3">
    <source>
        <dbReference type="EMBL" id="KAL3807758.1"/>
    </source>
</evidence>
<dbReference type="Pfam" id="PF25195">
    <property type="entry name" value="DPC2"/>
    <property type="match status" value="1"/>
</dbReference>
<evidence type="ECO:0000259" key="2">
    <source>
        <dbReference type="Pfam" id="PF25195"/>
    </source>
</evidence>
<gene>
    <name evidence="3" type="ORF">ACHAXA_003387</name>
</gene>
<dbReference type="InterPro" id="IPR057486">
    <property type="entry name" value="DPC2"/>
</dbReference>